<dbReference type="EMBL" id="CP005960">
    <property type="protein sequence ID" value="AHZ72018.1"/>
    <property type="molecule type" value="Genomic_DNA"/>
</dbReference>
<dbReference type="AlphaFoldDB" id="A0A024EI43"/>
<evidence type="ECO:0000256" key="1">
    <source>
        <dbReference type="SAM" id="MobiDB-lite"/>
    </source>
</evidence>
<evidence type="ECO:0000313" key="2">
    <source>
        <dbReference type="EMBL" id="AHZ72018.1"/>
    </source>
</evidence>
<organism evidence="2 3">
    <name type="scientific">Pseudomonas mandelii JR-1</name>
    <dbReference type="NCBI Taxonomy" id="1147786"/>
    <lineage>
        <taxon>Bacteria</taxon>
        <taxon>Pseudomonadati</taxon>
        <taxon>Pseudomonadota</taxon>
        <taxon>Gammaproteobacteria</taxon>
        <taxon>Pseudomonadales</taxon>
        <taxon>Pseudomonadaceae</taxon>
        <taxon>Pseudomonas</taxon>
    </lineage>
</organism>
<dbReference type="KEGG" id="pman:OU5_4939"/>
<name>A0A024EI43_9PSED</name>
<evidence type="ECO:0000313" key="3">
    <source>
        <dbReference type="Proteomes" id="UP000026913"/>
    </source>
</evidence>
<reference evidence="2 3" key="1">
    <citation type="journal article" date="2012" name="J. Bacteriol.">
        <title>Genome sequence of cold-adapted Pseudomonas mandelii strain JR-1.</title>
        <authorList>
            <person name="Jang S.H."/>
            <person name="Kim J."/>
            <person name="Kim J."/>
            <person name="Hong S."/>
            <person name="Lee C."/>
        </authorList>
    </citation>
    <scope>NUCLEOTIDE SEQUENCE [LARGE SCALE GENOMIC DNA]</scope>
    <source>
        <strain evidence="2 3">JR-1</strain>
    </source>
</reference>
<dbReference type="Proteomes" id="UP000026913">
    <property type="component" value="Chromosome"/>
</dbReference>
<feature type="region of interest" description="Disordered" evidence="1">
    <location>
        <begin position="178"/>
        <end position="199"/>
    </location>
</feature>
<gene>
    <name evidence="2" type="ORF">OU5_4939</name>
</gene>
<dbReference type="HOGENOM" id="CLU_124445_0_0_6"/>
<protein>
    <submittedName>
        <fullName evidence="2">Uncharacterized protein</fullName>
    </submittedName>
</protein>
<proteinExistence type="predicted"/>
<sequence length="199" mass="21741">MLKAPHHNYLQGLFIMLVSAKQQTLMIPLSKKPGDDPAAEAAAGLQGAMLQTLQSNVQAQTAQVQTSATRDATRQVGEASKISDNVDEAFAKTRVQLQALESLQLPADVKARVTDSAAMSDFKDYMSKTPEQRLRDSILQEMGLTEEEVQAMPPEKQQAIAKEIAERTEDKVKLAQVEKENANSEKGSSQVVDKFLASL</sequence>
<accession>A0A024EI43</accession>